<comment type="caution">
    <text evidence="1">The sequence shown here is derived from an EMBL/GenBank/DDBJ whole genome shotgun (WGS) entry which is preliminary data.</text>
</comment>
<accession>X1H7W3</accession>
<dbReference type="AlphaFoldDB" id="X1H7W3"/>
<name>X1H7W3_9ZZZZ</name>
<dbReference type="EMBL" id="BARU01025355">
    <property type="protein sequence ID" value="GAH65452.1"/>
    <property type="molecule type" value="Genomic_DNA"/>
</dbReference>
<organism evidence="1">
    <name type="scientific">marine sediment metagenome</name>
    <dbReference type="NCBI Taxonomy" id="412755"/>
    <lineage>
        <taxon>unclassified sequences</taxon>
        <taxon>metagenomes</taxon>
        <taxon>ecological metagenomes</taxon>
    </lineage>
</organism>
<proteinExistence type="predicted"/>
<sequence>EADKQKAIDIARADPRVRELLDRGANISNVSGMLAFVTIRDIITGETREFSETLARVEIQLGDDSQAFLVNLTRGIVIAPR</sequence>
<evidence type="ECO:0000313" key="1">
    <source>
        <dbReference type="EMBL" id="GAH65452.1"/>
    </source>
</evidence>
<gene>
    <name evidence="1" type="ORF">S03H2_40863</name>
</gene>
<reference evidence="1" key="1">
    <citation type="journal article" date="2014" name="Front. Microbiol.">
        <title>High frequency of phylogenetically diverse reductive dehalogenase-homologous genes in deep subseafloor sedimentary metagenomes.</title>
        <authorList>
            <person name="Kawai M."/>
            <person name="Futagami T."/>
            <person name="Toyoda A."/>
            <person name="Takaki Y."/>
            <person name="Nishi S."/>
            <person name="Hori S."/>
            <person name="Arai W."/>
            <person name="Tsubouchi T."/>
            <person name="Morono Y."/>
            <person name="Uchiyama I."/>
            <person name="Ito T."/>
            <person name="Fujiyama A."/>
            <person name="Inagaki F."/>
            <person name="Takami H."/>
        </authorList>
    </citation>
    <scope>NUCLEOTIDE SEQUENCE</scope>
    <source>
        <strain evidence="1">Expedition CK06-06</strain>
    </source>
</reference>
<protein>
    <submittedName>
        <fullName evidence="1">Uncharacterized protein</fullName>
    </submittedName>
</protein>
<feature type="non-terminal residue" evidence="1">
    <location>
        <position position="1"/>
    </location>
</feature>